<keyword evidence="3" id="KW-1185">Reference proteome</keyword>
<organism evidence="2 3">
    <name type="scientific">Panicum virgatum</name>
    <name type="common">Blackwell switchgrass</name>
    <dbReference type="NCBI Taxonomy" id="38727"/>
    <lineage>
        <taxon>Eukaryota</taxon>
        <taxon>Viridiplantae</taxon>
        <taxon>Streptophyta</taxon>
        <taxon>Embryophyta</taxon>
        <taxon>Tracheophyta</taxon>
        <taxon>Spermatophyta</taxon>
        <taxon>Magnoliopsida</taxon>
        <taxon>Liliopsida</taxon>
        <taxon>Poales</taxon>
        <taxon>Poaceae</taxon>
        <taxon>PACMAD clade</taxon>
        <taxon>Panicoideae</taxon>
        <taxon>Panicodae</taxon>
        <taxon>Paniceae</taxon>
        <taxon>Panicinae</taxon>
        <taxon>Panicum</taxon>
        <taxon>Panicum sect. Hiantes</taxon>
    </lineage>
</organism>
<dbReference type="PANTHER" id="PTHR33087:SF31">
    <property type="entry name" value="OS06G0482850 PROTEIN"/>
    <property type="match status" value="1"/>
</dbReference>
<gene>
    <name evidence="2" type="ORF">PVAP13_2NG370400</name>
</gene>
<feature type="compositionally biased region" description="Basic and acidic residues" evidence="1">
    <location>
        <begin position="283"/>
        <end position="302"/>
    </location>
</feature>
<feature type="region of interest" description="Disordered" evidence="1">
    <location>
        <begin position="283"/>
        <end position="350"/>
    </location>
</feature>
<accession>A0A8T0VI78</accession>
<dbReference type="Proteomes" id="UP000823388">
    <property type="component" value="Chromosome 2N"/>
</dbReference>
<reference evidence="2" key="1">
    <citation type="submission" date="2020-05" db="EMBL/GenBank/DDBJ databases">
        <title>WGS assembly of Panicum virgatum.</title>
        <authorList>
            <person name="Lovell J.T."/>
            <person name="Jenkins J."/>
            <person name="Shu S."/>
            <person name="Juenger T.E."/>
            <person name="Schmutz J."/>
        </authorList>
    </citation>
    <scope>NUCLEOTIDE SEQUENCE</scope>
    <source>
        <strain evidence="2">AP13</strain>
    </source>
</reference>
<comment type="caution">
    <text evidence="2">The sequence shown here is derived from an EMBL/GenBank/DDBJ whole genome shotgun (WGS) entry which is preliminary data.</text>
</comment>
<evidence type="ECO:0000313" key="3">
    <source>
        <dbReference type="Proteomes" id="UP000823388"/>
    </source>
</evidence>
<protein>
    <recommendedName>
        <fullName evidence="4">DUF4283 domain-containing protein</fullName>
    </recommendedName>
</protein>
<dbReference type="InterPro" id="IPR053253">
    <property type="entry name" value="Sex_diff_modulator"/>
</dbReference>
<feature type="region of interest" description="Disordered" evidence="1">
    <location>
        <begin position="512"/>
        <end position="538"/>
    </location>
</feature>
<evidence type="ECO:0000313" key="2">
    <source>
        <dbReference type="EMBL" id="KAG2635962.1"/>
    </source>
</evidence>
<dbReference type="EMBL" id="CM029040">
    <property type="protein sequence ID" value="KAG2635962.1"/>
    <property type="molecule type" value="Genomic_DNA"/>
</dbReference>
<dbReference type="AlphaFoldDB" id="A0A8T0VI78"/>
<dbReference type="PANTHER" id="PTHR33087">
    <property type="entry name" value="OS07G0539200 PROTEIN"/>
    <property type="match status" value="1"/>
</dbReference>
<name>A0A8T0VI78_PANVG</name>
<sequence length="716" mass="77141">MEFVPGDLDLRPSRVTACAGRTGLLREAERDLELHSLVGVQVDGRRWLTYDQVHREALRQLRIPGYALRVTMLKPATFLLRFEQPAQRNAALGRGPISAGGTRLHLMPWTRQFGVAAASKLNFRVRVCIEGIPGHAAADLVAIGKLFSSTTIVDRVDQELRKEEEAACVCVWVTTLDPDTIAIAGTLRLEEPVQFSEEEYHDFCTRMGNMELPEVRPGAASLLDFDVLLHIDEVIDFSPLTSSPSWKSSDSATSGLPDESLEAEWPVKHFFSWRLGVPDRARSPRRVTVHDRLGSVRRDRSPGRGAGGSQGQMQVPPPPHSAFRGAGVSGHAGRPGGHGGGAGSSGAGGHVCGRVMEPKVGDGVPAGVGEDMPDVAVVDQSMQKEAVVQFQEADKHAVAQADLAFLIGERCDNHATAWDPMLWEVSGQHAWAHKKGGVEGRKKKQEVLHDLSAVLDAHCISHSWGSACIESSVPLPDLMQEEALCWASMGVPVSACHATASLEGVLVSQGGCEDPESVDVSLPDDGPNRDTVHSSVPGPQPMFQAELVTDAKTLLPDVVQLCDIAGDLGIKTSEALISSLDVGNGMARFVVPIMEPVLLTPVCKSNFASAMEKSAEAEWDHAKATSAVLPQRRSKRLASKPPTNLTLEEQATALLIKKSGIVCAFKKPSEQDKHRFHSKFVDNLEGEMVTGMRDMFGLPEGGAMDILAPLIIDAEA</sequence>
<proteinExistence type="predicted"/>
<evidence type="ECO:0008006" key="4">
    <source>
        <dbReference type="Google" id="ProtNLM"/>
    </source>
</evidence>
<evidence type="ECO:0000256" key="1">
    <source>
        <dbReference type="SAM" id="MobiDB-lite"/>
    </source>
</evidence>
<feature type="compositionally biased region" description="Gly residues" evidence="1">
    <location>
        <begin position="327"/>
        <end position="350"/>
    </location>
</feature>